<name>A0ABN2N575_9PSEU</name>
<sequence length="263" mass="28028">MTSPAPTTVPADTGDDLALALDAVTWGVGGFTIIDSVDLRVRRGEFLSIIGPNGAGKSTLVNLVSGTYRPLSGTISLGSRAITGLPSHRRIRLGLGRTFQTSSLFPSLTVLENARLSAQSSLGGSMNLLRAPGRRDRAHEIAWHRLAEVDLAHRAGDRAADLPYGEKRKLEIAVALCGSPQVLLLDEPTAGVSDGEVDSLIEVIRSVHRTGVTVVMVEHRMDFVVDVSDRISVLQDGRILMTGSPSEVMTDARVLSAYLGPDL</sequence>
<keyword evidence="1" id="KW-0813">Transport</keyword>
<dbReference type="InterPro" id="IPR027417">
    <property type="entry name" value="P-loop_NTPase"/>
</dbReference>
<dbReference type="PANTHER" id="PTHR45772">
    <property type="entry name" value="CONSERVED COMPONENT OF ABC TRANSPORTER FOR NATURAL AMINO ACIDS-RELATED"/>
    <property type="match status" value="1"/>
</dbReference>
<evidence type="ECO:0000313" key="5">
    <source>
        <dbReference type="EMBL" id="GAA1850982.1"/>
    </source>
</evidence>
<protein>
    <submittedName>
        <fullName evidence="5">ABC transporter ATP-binding protein</fullName>
    </submittedName>
</protein>
<dbReference type="InterPro" id="IPR003439">
    <property type="entry name" value="ABC_transporter-like_ATP-bd"/>
</dbReference>
<keyword evidence="6" id="KW-1185">Reference proteome</keyword>
<dbReference type="PROSITE" id="PS50893">
    <property type="entry name" value="ABC_TRANSPORTER_2"/>
    <property type="match status" value="1"/>
</dbReference>
<dbReference type="Gene3D" id="3.40.50.300">
    <property type="entry name" value="P-loop containing nucleotide triphosphate hydrolases"/>
    <property type="match status" value="1"/>
</dbReference>
<dbReference type="Pfam" id="PF00005">
    <property type="entry name" value="ABC_tran"/>
    <property type="match status" value="1"/>
</dbReference>
<evidence type="ECO:0000256" key="2">
    <source>
        <dbReference type="ARBA" id="ARBA00022741"/>
    </source>
</evidence>
<evidence type="ECO:0000313" key="6">
    <source>
        <dbReference type="Proteomes" id="UP001500449"/>
    </source>
</evidence>
<evidence type="ECO:0000256" key="3">
    <source>
        <dbReference type="ARBA" id="ARBA00022840"/>
    </source>
</evidence>
<dbReference type="CDD" id="cd03219">
    <property type="entry name" value="ABC_Mj1267_LivG_branched"/>
    <property type="match status" value="1"/>
</dbReference>
<dbReference type="GO" id="GO:0005524">
    <property type="term" value="F:ATP binding"/>
    <property type="evidence" value="ECO:0007669"/>
    <property type="project" value="UniProtKB-KW"/>
</dbReference>
<accession>A0ABN2N575</accession>
<dbReference type="PANTHER" id="PTHR45772:SF3">
    <property type="entry name" value="ABC TRANSPORTER ATP-BINDING PROTEIN"/>
    <property type="match status" value="1"/>
</dbReference>
<keyword evidence="2" id="KW-0547">Nucleotide-binding</keyword>
<evidence type="ECO:0000259" key="4">
    <source>
        <dbReference type="PROSITE" id="PS50893"/>
    </source>
</evidence>
<dbReference type="SUPFAM" id="SSF52540">
    <property type="entry name" value="P-loop containing nucleoside triphosphate hydrolases"/>
    <property type="match status" value="1"/>
</dbReference>
<feature type="domain" description="ABC transporter" evidence="4">
    <location>
        <begin position="19"/>
        <end position="261"/>
    </location>
</feature>
<keyword evidence="3 5" id="KW-0067">ATP-binding</keyword>
<dbReference type="Proteomes" id="UP001500449">
    <property type="component" value="Unassembled WGS sequence"/>
</dbReference>
<dbReference type="EMBL" id="BAAAQK010000009">
    <property type="protein sequence ID" value="GAA1850982.1"/>
    <property type="molecule type" value="Genomic_DNA"/>
</dbReference>
<dbReference type="InterPro" id="IPR051120">
    <property type="entry name" value="ABC_AA/LPS_Transport"/>
</dbReference>
<gene>
    <name evidence="5" type="ORF">GCM10009836_33670</name>
</gene>
<reference evidence="5 6" key="1">
    <citation type="journal article" date="2019" name="Int. J. Syst. Evol. Microbiol.">
        <title>The Global Catalogue of Microorganisms (GCM) 10K type strain sequencing project: providing services to taxonomists for standard genome sequencing and annotation.</title>
        <authorList>
            <consortium name="The Broad Institute Genomics Platform"/>
            <consortium name="The Broad Institute Genome Sequencing Center for Infectious Disease"/>
            <person name="Wu L."/>
            <person name="Ma J."/>
        </authorList>
    </citation>
    <scope>NUCLEOTIDE SEQUENCE [LARGE SCALE GENOMIC DNA]</scope>
    <source>
        <strain evidence="5 6">JCM 16009</strain>
    </source>
</reference>
<dbReference type="InterPro" id="IPR003593">
    <property type="entry name" value="AAA+_ATPase"/>
</dbReference>
<dbReference type="SMART" id="SM00382">
    <property type="entry name" value="AAA"/>
    <property type="match status" value="1"/>
</dbReference>
<organism evidence="5 6">
    <name type="scientific">Pseudonocardia ailaonensis</name>
    <dbReference type="NCBI Taxonomy" id="367279"/>
    <lineage>
        <taxon>Bacteria</taxon>
        <taxon>Bacillati</taxon>
        <taxon>Actinomycetota</taxon>
        <taxon>Actinomycetes</taxon>
        <taxon>Pseudonocardiales</taxon>
        <taxon>Pseudonocardiaceae</taxon>
        <taxon>Pseudonocardia</taxon>
    </lineage>
</organism>
<dbReference type="RefSeq" id="WP_344417624.1">
    <property type="nucleotide sequence ID" value="NZ_BAAAQK010000009.1"/>
</dbReference>
<comment type="caution">
    <text evidence="5">The sequence shown here is derived from an EMBL/GenBank/DDBJ whole genome shotgun (WGS) entry which is preliminary data.</text>
</comment>
<proteinExistence type="predicted"/>
<evidence type="ECO:0000256" key="1">
    <source>
        <dbReference type="ARBA" id="ARBA00022448"/>
    </source>
</evidence>